<feature type="domain" description="Lcl C-terminal" evidence="1">
    <location>
        <begin position="54"/>
        <end position="207"/>
    </location>
</feature>
<protein>
    <submittedName>
        <fullName evidence="2">DUF1566 domain-containing protein</fullName>
    </submittedName>
</protein>
<reference evidence="2 3" key="1">
    <citation type="submission" date="2018-09" db="EMBL/GenBank/DDBJ databases">
        <authorList>
            <person name="Wang F."/>
        </authorList>
    </citation>
    <scope>NUCLEOTIDE SEQUENCE [LARGE SCALE GENOMIC DNA]</scope>
    <source>
        <strain evidence="2 3">PLHSC7-2</strain>
    </source>
</reference>
<proteinExistence type="predicted"/>
<evidence type="ECO:0000259" key="1">
    <source>
        <dbReference type="Pfam" id="PF07603"/>
    </source>
</evidence>
<dbReference type="PROSITE" id="PS51257">
    <property type="entry name" value="PROKAR_LIPOPROTEIN"/>
    <property type="match status" value="1"/>
</dbReference>
<accession>A0A418YHU6</accession>
<reference evidence="2 3" key="2">
    <citation type="submission" date="2019-01" db="EMBL/GenBank/DDBJ databases">
        <title>Motilimonas pumilus sp. nov., isolated from the gut of sea cucumber (Apostichopus japonicus).</title>
        <authorList>
            <person name="Wang F.-Q."/>
            <person name="Ren L.-H."/>
            <person name="Lin Y.-W."/>
            <person name="Sun G.-H."/>
            <person name="Du Z.-J."/>
            <person name="Zhao J.-X."/>
            <person name="Liu X.-J."/>
            <person name="Liu L.-J."/>
        </authorList>
    </citation>
    <scope>NUCLEOTIDE SEQUENCE [LARGE SCALE GENOMIC DNA]</scope>
    <source>
        <strain evidence="2 3">PLHSC7-2</strain>
    </source>
</reference>
<keyword evidence="3" id="KW-1185">Reference proteome</keyword>
<dbReference type="AlphaFoldDB" id="A0A418YHU6"/>
<dbReference type="InterPro" id="IPR011460">
    <property type="entry name" value="Lcl_C"/>
</dbReference>
<gene>
    <name evidence="2" type="ORF">D1Z90_04440</name>
</gene>
<dbReference type="RefSeq" id="WP_119909545.1">
    <property type="nucleotide sequence ID" value="NZ_QZCH01000003.1"/>
</dbReference>
<dbReference type="Pfam" id="PF07603">
    <property type="entry name" value="Lcl_C"/>
    <property type="match status" value="1"/>
</dbReference>
<evidence type="ECO:0000313" key="3">
    <source>
        <dbReference type="Proteomes" id="UP000283255"/>
    </source>
</evidence>
<organism evidence="2 3">
    <name type="scientific">Motilimonas pumila</name>
    <dbReference type="NCBI Taxonomy" id="2303987"/>
    <lineage>
        <taxon>Bacteria</taxon>
        <taxon>Pseudomonadati</taxon>
        <taxon>Pseudomonadota</taxon>
        <taxon>Gammaproteobacteria</taxon>
        <taxon>Alteromonadales</taxon>
        <taxon>Alteromonadales genera incertae sedis</taxon>
        <taxon>Motilimonas</taxon>
    </lineage>
</organism>
<sequence length="219" mass="24921">MKQRALYSLLILLLFSCLLAWLQPSTPAVSQASRWQKISPQGQRLTPWQGPWACVWDKQNKRLWEVKTDNENIHDGYWSYSWWQQTEAGLERGAANLGDCYFESTRCDSQDLVRRANQQRLCNVAGWRLPQIEELQSLLQSNDRAQQAKMAVDYFPHIKAGDYWSADHSQALAGAYQHLGQGALAINFYSGDITPLPYRNAAFVLLVSDQAPAGVEMTQ</sequence>
<name>A0A418YHU6_9GAMM</name>
<evidence type="ECO:0000313" key="2">
    <source>
        <dbReference type="EMBL" id="RJG49899.1"/>
    </source>
</evidence>
<dbReference type="OrthoDB" id="9815730at2"/>
<dbReference type="EMBL" id="QZCH01000003">
    <property type="protein sequence ID" value="RJG49899.1"/>
    <property type="molecule type" value="Genomic_DNA"/>
</dbReference>
<comment type="caution">
    <text evidence="2">The sequence shown here is derived from an EMBL/GenBank/DDBJ whole genome shotgun (WGS) entry which is preliminary data.</text>
</comment>
<dbReference type="Proteomes" id="UP000283255">
    <property type="component" value="Unassembled WGS sequence"/>
</dbReference>